<gene>
    <name evidence="3" type="ORF">QR680_001788</name>
</gene>
<dbReference type="Proteomes" id="UP001175271">
    <property type="component" value="Unassembled WGS sequence"/>
</dbReference>
<feature type="signal peptide" evidence="2">
    <location>
        <begin position="1"/>
        <end position="24"/>
    </location>
</feature>
<feature type="chain" id="PRO_5041462639" evidence="2">
    <location>
        <begin position="25"/>
        <end position="148"/>
    </location>
</feature>
<evidence type="ECO:0000256" key="1">
    <source>
        <dbReference type="SAM" id="MobiDB-lite"/>
    </source>
</evidence>
<name>A0AA39GZV1_9BILA</name>
<protein>
    <submittedName>
        <fullName evidence="3">Uncharacterized protein</fullName>
    </submittedName>
</protein>
<keyword evidence="2" id="KW-0732">Signal</keyword>
<comment type="caution">
    <text evidence="3">The sequence shown here is derived from an EMBL/GenBank/DDBJ whole genome shotgun (WGS) entry which is preliminary data.</text>
</comment>
<dbReference type="AlphaFoldDB" id="A0AA39GZV1"/>
<proteinExistence type="predicted"/>
<feature type="region of interest" description="Disordered" evidence="1">
    <location>
        <begin position="118"/>
        <end position="148"/>
    </location>
</feature>
<dbReference type="EMBL" id="JAUCMV010000005">
    <property type="protein sequence ID" value="KAK0396615.1"/>
    <property type="molecule type" value="Genomic_DNA"/>
</dbReference>
<evidence type="ECO:0000256" key="2">
    <source>
        <dbReference type="SAM" id="SignalP"/>
    </source>
</evidence>
<organism evidence="3 4">
    <name type="scientific">Steinernema hermaphroditum</name>
    <dbReference type="NCBI Taxonomy" id="289476"/>
    <lineage>
        <taxon>Eukaryota</taxon>
        <taxon>Metazoa</taxon>
        <taxon>Ecdysozoa</taxon>
        <taxon>Nematoda</taxon>
        <taxon>Chromadorea</taxon>
        <taxon>Rhabditida</taxon>
        <taxon>Tylenchina</taxon>
        <taxon>Panagrolaimomorpha</taxon>
        <taxon>Strongyloidoidea</taxon>
        <taxon>Steinernematidae</taxon>
        <taxon>Steinernema</taxon>
    </lineage>
</organism>
<reference evidence="3" key="1">
    <citation type="submission" date="2023-06" db="EMBL/GenBank/DDBJ databases">
        <title>Genomic analysis of the entomopathogenic nematode Steinernema hermaphroditum.</title>
        <authorList>
            <person name="Schwarz E.M."/>
            <person name="Heppert J.K."/>
            <person name="Baniya A."/>
            <person name="Schwartz H.T."/>
            <person name="Tan C.-H."/>
            <person name="Antoshechkin I."/>
            <person name="Sternberg P.W."/>
            <person name="Goodrich-Blair H."/>
            <person name="Dillman A.R."/>
        </authorList>
    </citation>
    <scope>NUCLEOTIDE SEQUENCE</scope>
    <source>
        <strain evidence="3">PS9179</strain>
        <tissue evidence="3">Whole animal</tissue>
    </source>
</reference>
<evidence type="ECO:0000313" key="3">
    <source>
        <dbReference type="EMBL" id="KAK0396615.1"/>
    </source>
</evidence>
<accession>A0AA39GZV1</accession>
<keyword evidence="4" id="KW-1185">Reference proteome</keyword>
<sequence length="148" mass="16364">MIARAASFFNAVLFVVGFLAIAESAAISKEGFKKLNYGNPAYAAVFGKRSFDDMGDFRQNYDKRPSGLPNHHLDRMAYQMSFGKRSGEIDANAFRMSFGKRQEAETDEIPQLSGAPFLMLSNADPTSEEASQPSKRMDSNNFFVGLGK</sequence>
<evidence type="ECO:0000313" key="4">
    <source>
        <dbReference type="Proteomes" id="UP001175271"/>
    </source>
</evidence>
<feature type="compositionally biased region" description="Polar residues" evidence="1">
    <location>
        <begin position="123"/>
        <end position="142"/>
    </location>
</feature>